<evidence type="ECO:0000313" key="4">
    <source>
        <dbReference type="Proteomes" id="UP000830434"/>
    </source>
</evidence>
<evidence type="ECO:0000313" key="3">
    <source>
        <dbReference type="EMBL" id="UPV98927.1"/>
    </source>
</evidence>
<feature type="transmembrane region" description="Helical" evidence="2">
    <location>
        <begin position="156"/>
        <end position="176"/>
    </location>
</feature>
<dbReference type="GeneID" id="72190255"/>
<accession>A0A8U0IDE9</accession>
<keyword evidence="2" id="KW-0812">Transmembrane</keyword>
<dbReference type="InterPro" id="IPR045782">
    <property type="entry name" value="TrbL_3"/>
</dbReference>
<dbReference type="EMBL" id="CP096658">
    <property type="protein sequence ID" value="UPV98927.1"/>
    <property type="molecule type" value="Genomic_DNA"/>
</dbReference>
<dbReference type="RefSeq" id="WP_248653431.1">
    <property type="nucleotide sequence ID" value="NZ_CP096658.1"/>
</dbReference>
<feature type="region of interest" description="Disordered" evidence="1">
    <location>
        <begin position="23"/>
        <end position="73"/>
    </location>
</feature>
<keyword evidence="4" id="KW-1185">Reference proteome</keyword>
<evidence type="ECO:0000256" key="2">
    <source>
        <dbReference type="SAM" id="Phobius"/>
    </source>
</evidence>
<gene>
    <name evidence="3" type="ORF">M0R88_10330</name>
</gene>
<feature type="transmembrane region" description="Helical" evidence="2">
    <location>
        <begin position="287"/>
        <end position="304"/>
    </location>
</feature>
<dbReference type="AlphaFoldDB" id="A0A8U0IDE9"/>
<sequence length="617" mass="65626">MRSLPTVVVVVFVLTSVATPVLGLPPGPRIEPFNGSPTNSDESTQTRSPTTPTPTTNPVTDTNSPEETTESRNPFATAEPAAFDGTCSGLGPFSRNICNGVLAAVNDLARGFLEFSRDIAEWAVEFLVSRPVPVRDGTPEFIDRPTNAPMDTVYDLWFTLGLPAGLGIWALFMLFFRAGALLPGHVVTARQAKVLELKGWLALFGILGSWIWCAFLLYLSSGLADWFAPAGAQIATSFERILSGAVAAGLGAILLWLSTGVLFVFVALIFGLSWLAVYVLIPAMPVLIALSLPAVWIFQPVASIGQRLRELFVPAAFVPFPAAVILGVGYPVINAIHSSLDSGLSDFAGVDSFAYILLVLVMWFCAALSPVFLFVGSRRLRPFAMLTAGALGAASGAQISRGAQRLRDRIPSPSFGSGSRSSVAPNAGAGSRVDPLDGSPFTRTNSGGFGGSLGGTQTAGALEGGTQSKSGLARTPEQAQTSGNSQATGASTSSGSTAGRRTTSAYEKTIPDGVSFQQVRSRDELDQRRYDAGYFDRQGEFKSVSQGPSDSGWLLDEGGFNRISERRSDKAVVLYTAEESKAFDARKIASEDSYRAARYAERHRDSVHTVEGTRGRR</sequence>
<feature type="transmembrane region" description="Helical" evidence="2">
    <location>
        <begin position="353"/>
        <end position="375"/>
    </location>
</feature>
<name>A0A8U0IDE9_9EURY</name>
<reference evidence="3" key="1">
    <citation type="submission" date="2022-04" db="EMBL/GenBank/DDBJ databases">
        <title>Diverse halophilic archaea isolated from saline environments.</title>
        <authorList>
            <person name="Cui H.-L."/>
        </authorList>
    </citation>
    <scope>NUCLEOTIDE SEQUENCE</scope>
    <source>
        <strain evidence="3">XZYJT40</strain>
    </source>
</reference>
<evidence type="ECO:0000256" key="1">
    <source>
        <dbReference type="SAM" id="MobiDB-lite"/>
    </source>
</evidence>
<keyword evidence="2" id="KW-0472">Membrane</keyword>
<feature type="transmembrane region" description="Helical" evidence="2">
    <location>
        <begin position="197"/>
        <end position="220"/>
    </location>
</feature>
<proteinExistence type="predicted"/>
<feature type="transmembrane region" description="Helical" evidence="2">
    <location>
        <begin position="240"/>
        <end position="257"/>
    </location>
</feature>
<keyword evidence="2" id="KW-1133">Transmembrane helix</keyword>
<organism evidence="3 4">
    <name type="scientific">Halorussus gelatinilyticus</name>
    <dbReference type="NCBI Taxonomy" id="2937524"/>
    <lineage>
        <taxon>Archaea</taxon>
        <taxon>Methanobacteriati</taxon>
        <taxon>Methanobacteriota</taxon>
        <taxon>Stenosarchaea group</taxon>
        <taxon>Halobacteria</taxon>
        <taxon>Halobacteriales</taxon>
        <taxon>Haladaptataceae</taxon>
        <taxon>Halorussus</taxon>
    </lineage>
</organism>
<dbReference type="Proteomes" id="UP000830434">
    <property type="component" value="Chromosome"/>
</dbReference>
<feature type="compositionally biased region" description="Low complexity" evidence="1">
    <location>
        <begin position="481"/>
        <end position="505"/>
    </location>
</feature>
<dbReference type="KEGG" id="haxz:M0R88_10330"/>
<feature type="compositionally biased region" description="Low complexity" evidence="1">
    <location>
        <begin position="43"/>
        <end position="65"/>
    </location>
</feature>
<protein>
    <submittedName>
        <fullName evidence="3">Type IV secretion system protein</fullName>
    </submittedName>
</protein>
<feature type="compositionally biased region" description="Low complexity" evidence="1">
    <location>
        <begin position="411"/>
        <end position="422"/>
    </location>
</feature>
<feature type="transmembrane region" description="Helical" evidence="2">
    <location>
        <begin position="311"/>
        <end position="333"/>
    </location>
</feature>
<dbReference type="Pfam" id="PF19590">
    <property type="entry name" value="TrbL_3"/>
    <property type="match status" value="1"/>
</dbReference>
<feature type="region of interest" description="Disordered" evidence="1">
    <location>
        <begin position="408"/>
        <end position="512"/>
    </location>
</feature>